<protein>
    <submittedName>
        <fullName evidence="1">FKBP12-interacting protein of 37 kDa-like</fullName>
    </submittedName>
</protein>
<gene>
    <name evidence="1" type="ORF">Tci_631268</name>
</gene>
<dbReference type="EMBL" id="BKCJ010451501">
    <property type="protein sequence ID" value="GFA59296.1"/>
    <property type="molecule type" value="Genomic_DNA"/>
</dbReference>
<accession>A0A699JUZ6</accession>
<sequence>SHKSRKNCSKCRNWDDLIPSPELEKAKKKEVAFIVTIAKREQEIAYLKVGKKTVT</sequence>
<dbReference type="AlphaFoldDB" id="A0A699JUZ6"/>
<organism evidence="1">
    <name type="scientific">Tanacetum cinerariifolium</name>
    <name type="common">Dalmatian daisy</name>
    <name type="synonym">Chrysanthemum cinerariifolium</name>
    <dbReference type="NCBI Taxonomy" id="118510"/>
    <lineage>
        <taxon>Eukaryota</taxon>
        <taxon>Viridiplantae</taxon>
        <taxon>Streptophyta</taxon>
        <taxon>Embryophyta</taxon>
        <taxon>Tracheophyta</taxon>
        <taxon>Spermatophyta</taxon>
        <taxon>Magnoliopsida</taxon>
        <taxon>eudicotyledons</taxon>
        <taxon>Gunneridae</taxon>
        <taxon>Pentapetalae</taxon>
        <taxon>asterids</taxon>
        <taxon>campanulids</taxon>
        <taxon>Asterales</taxon>
        <taxon>Asteraceae</taxon>
        <taxon>Asteroideae</taxon>
        <taxon>Anthemideae</taxon>
        <taxon>Anthemidinae</taxon>
        <taxon>Tanacetum</taxon>
    </lineage>
</organism>
<feature type="non-terminal residue" evidence="1">
    <location>
        <position position="1"/>
    </location>
</feature>
<name>A0A699JUZ6_TANCI</name>
<proteinExistence type="predicted"/>
<reference evidence="1" key="1">
    <citation type="journal article" date="2019" name="Sci. Rep.">
        <title>Draft genome of Tanacetum cinerariifolium, the natural source of mosquito coil.</title>
        <authorList>
            <person name="Yamashiro T."/>
            <person name="Shiraishi A."/>
            <person name="Satake H."/>
            <person name="Nakayama K."/>
        </authorList>
    </citation>
    <scope>NUCLEOTIDE SEQUENCE</scope>
</reference>
<comment type="caution">
    <text evidence="1">The sequence shown here is derived from an EMBL/GenBank/DDBJ whole genome shotgun (WGS) entry which is preliminary data.</text>
</comment>
<evidence type="ECO:0000313" key="1">
    <source>
        <dbReference type="EMBL" id="GFA59296.1"/>
    </source>
</evidence>